<evidence type="ECO:0000256" key="2">
    <source>
        <dbReference type="SAM" id="MobiDB-lite"/>
    </source>
</evidence>
<dbReference type="EMBL" id="LR877155">
    <property type="protein sequence ID" value="CAD2218518.1"/>
    <property type="molecule type" value="Genomic_DNA"/>
</dbReference>
<sequence length="656" mass="74277">MEPNSKSNTNSKIKTRSPERVNSPYSGIVLASPEEANIAVSVNRYTHNNNNRSGSGTPTAQTQTQNNNHNNHYENHSPADSLPLSPRPEGSQYPFFYPPTATALTIENTYPIRFHFSPEIQKEFQQSNLLSEDLSRQFDAPEKYSNTNLFFRHLPFSLTEKELNEVFSQFGTIISSAIMRNIHTGESLGTAFVRYEKPEEARAAAIALHKKRIFFNLPDQNNSNYNNRNNNDSHNNKSRNVITMEWARQRYDHAIQENEKEKIRKLFIRNIPLGLMEEDLLAWLAPYGEIQSLRLHADTAPSHNNQNQNNTAQRNVVFVTFVHDGSAKRACDAVHGTLPFPSCDGIALMGKLAEDNDQRKLRRASRDKSQHQIPNNNNNNNNNQSYTFPSGGSHYSSSQSVQSWQSWQSFSNMNNNNNFTVRASSGASSTHVSPNETPGLCLYNNNNYNQNQNYNRMQNMIPLPRSASANQQNYNPNFPNNNNNNNNNNNIQNSNYYDLSPQNIDPDAIPVEETITPKVRRHTCSPPPEMPPYGLPRLYLYNQNNNNNQSYHNNNNNASGYPAAPYSAPYDPMTGYPYNANHNSSYNNNNNNSIPGSTGSPHSYYVDPNAFSNYNNNNNNNNMSYNSNSSGQSNNNSMSGRKSPQAQSYRHNPYNT</sequence>
<dbReference type="PROSITE" id="PS50102">
    <property type="entry name" value="RRM"/>
    <property type="match status" value="2"/>
</dbReference>
<feature type="domain" description="RRM" evidence="3">
    <location>
        <begin position="147"/>
        <end position="249"/>
    </location>
</feature>
<reference evidence="4 5" key="1">
    <citation type="submission" date="2020-08" db="EMBL/GenBank/DDBJ databases">
        <authorList>
            <person name="Newling K."/>
            <person name="Davey J."/>
            <person name="Forrester S."/>
        </authorList>
    </citation>
    <scope>NUCLEOTIDE SEQUENCE [LARGE SCALE GENOMIC DNA]</scope>
    <source>
        <strain evidence="5">Crithidia deanei Carvalho (ATCC PRA-265)</strain>
    </source>
</reference>
<feature type="compositionally biased region" description="Polar residues" evidence="2">
    <location>
        <begin position="642"/>
        <end position="656"/>
    </location>
</feature>
<keyword evidence="5" id="KW-1185">Reference proteome</keyword>
<dbReference type="Gene3D" id="3.30.70.330">
    <property type="match status" value="2"/>
</dbReference>
<name>A0A7G2CF38_9TRYP</name>
<feature type="compositionally biased region" description="Polar residues" evidence="2">
    <location>
        <begin position="46"/>
        <end position="58"/>
    </location>
</feature>
<keyword evidence="1" id="KW-0694">RNA-binding</keyword>
<feature type="compositionally biased region" description="Pro residues" evidence="2">
    <location>
        <begin position="525"/>
        <end position="534"/>
    </location>
</feature>
<feature type="domain" description="RRM" evidence="3">
    <location>
        <begin position="264"/>
        <end position="355"/>
    </location>
</feature>
<feature type="compositionally biased region" description="Low complexity" evidence="2">
    <location>
        <begin position="581"/>
        <end position="593"/>
    </location>
</feature>
<feature type="compositionally biased region" description="Low complexity" evidence="2">
    <location>
        <begin position="59"/>
        <end position="70"/>
    </location>
</feature>
<feature type="region of interest" description="Disordered" evidence="2">
    <location>
        <begin position="581"/>
        <end position="656"/>
    </location>
</feature>
<feature type="compositionally biased region" description="Low complexity" evidence="2">
    <location>
        <begin position="612"/>
        <end position="640"/>
    </location>
</feature>
<dbReference type="SMART" id="SM00360">
    <property type="entry name" value="RRM"/>
    <property type="match status" value="2"/>
</dbReference>
<accession>A0A7G2CF38</accession>
<gene>
    <name evidence="4" type="ORF">ADEAN_000600700</name>
</gene>
<evidence type="ECO:0000313" key="4">
    <source>
        <dbReference type="EMBL" id="CAD2218518.1"/>
    </source>
</evidence>
<dbReference type="InterPro" id="IPR012677">
    <property type="entry name" value="Nucleotide-bd_a/b_plait_sf"/>
</dbReference>
<evidence type="ECO:0000259" key="3">
    <source>
        <dbReference type="PROSITE" id="PS50102"/>
    </source>
</evidence>
<evidence type="ECO:0000256" key="1">
    <source>
        <dbReference type="PROSITE-ProRule" id="PRU00176"/>
    </source>
</evidence>
<dbReference type="AlphaFoldDB" id="A0A7G2CF38"/>
<dbReference type="Pfam" id="PF00076">
    <property type="entry name" value="RRM_1"/>
    <property type="match status" value="2"/>
</dbReference>
<feature type="compositionally biased region" description="Low complexity" evidence="2">
    <location>
        <begin position="470"/>
        <end position="497"/>
    </location>
</feature>
<dbReference type="CDD" id="cd00590">
    <property type="entry name" value="RRM_SF"/>
    <property type="match status" value="1"/>
</dbReference>
<dbReference type="PANTHER" id="PTHR36911">
    <property type="entry name" value="LIM ZINC-BINDING DOMAIN-CONTAINING PROTEIN-RELATED"/>
    <property type="match status" value="1"/>
</dbReference>
<dbReference type="PANTHER" id="PTHR36911:SF1">
    <property type="entry name" value="LIM ZINC-BINDING DOMAIN-CONTAINING PROTEIN"/>
    <property type="match status" value="1"/>
</dbReference>
<organism evidence="4 5">
    <name type="scientific">Angomonas deanei</name>
    <dbReference type="NCBI Taxonomy" id="59799"/>
    <lineage>
        <taxon>Eukaryota</taxon>
        <taxon>Discoba</taxon>
        <taxon>Euglenozoa</taxon>
        <taxon>Kinetoplastea</taxon>
        <taxon>Metakinetoplastina</taxon>
        <taxon>Trypanosomatida</taxon>
        <taxon>Trypanosomatidae</taxon>
        <taxon>Strigomonadinae</taxon>
        <taxon>Angomonas</taxon>
    </lineage>
</organism>
<protein>
    <submittedName>
        <fullName evidence="4">RNA recognition motif. (A.k.a. RRM, RBD, or RNP domain), putative</fullName>
    </submittedName>
</protein>
<feature type="compositionally biased region" description="Polar residues" evidence="2">
    <location>
        <begin position="1"/>
        <end position="12"/>
    </location>
</feature>
<dbReference type="InterPro" id="IPR000504">
    <property type="entry name" value="RRM_dom"/>
</dbReference>
<evidence type="ECO:0000313" key="5">
    <source>
        <dbReference type="Proteomes" id="UP000515908"/>
    </source>
</evidence>
<feature type="region of interest" description="Disordered" evidence="2">
    <location>
        <begin position="46"/>
        <end position="92"/>
    </location>
</feature>
<dbReference type="SUPFAM" id="SSF54928">
    <property type="entry name" value="RNA-binding domain, RBD"/>
    <property type="match status" value="1"/>
</dbReference>
<dbReference type="GO" id="GO:0003723">
    <property type="term" value="F:RNA binding"/>
    <property type="evidence" value="ECO:0007669"/>
    <property type="project" value="UniProtKB-UniRule"/>
</dbReference>
<feature type="compositionally biased region" description="Polar residues" evidence="2">
    <location>
        <begin position="384"/>
        <end position="395"/>
    </location>
</feature>
<feature type="region of interest" description="Disordered" evidence="2">
    <location>
        <begin position="520"/>
        <end position="563"/>
    </location>
</feature>
<feature type="region of interest" description="Disordered" evidence="2">
    <location>
        <begin position="358"/>
        <end position="399"/>
    </location>
</feature>
<proteinExistence type="predicted"/>
<dbReference type="Proteomes" id="UP000515908">
    <property type="component" value="Chromosome 11"/>
</dbReference>
<dbReference type="VEuPathDB" id="TriTrypDB:ADEAN_000600700"/>
<feature type="region of interest" description="Disordered" evidence="2">
    <location>
        <begin position="467"/>
        <end position="502"/>
    </location>
</feature>
<feature type="region of interest" description="Disordered" evidence="2">
    <location>
        <begin position="1"/>
        <end position="28"/>
    </location>
</feature>
<dbReference type="InterPro" id="IPR035979">
    <property type="entry name" value="RBD_domain_sf"/>
</dbReference>
<feature type="compositionally biased region" description="Basic and acidic residues" evidence="2">
    <location>
        <begin position="358"/>
        <end position="370"/>
    </location>
</feature>
<feature type="compositionally biased region" description="Low complexity" evidence="2">
    <location>
        <begin position="541"/>
        <end position="563"/>
    </location>
</feature>